<dbReference type="InterPro" id="IPR050985">
    <property type="entry name" value="Alpha-glycosidase_related"/>
</dbReference>
<dbReference type="EMBL" id="CAJPIZ010000078">
    <property type="protein sequence ID" value="CAG2100342.1"/>
    <property type="molecule type" value="Genomic_DNA"/>
</dbReference>
<dbReference type="InterPro" id="IPR000322">
    <property type="entry name" value="Glyco_hydro_31_TIM"/>
</dbReference>
<dbReference type="InterPro" id="IPR048395">
    <property type="entry name" value="Glyco_hydro_31_C"/>
</dbReference>
<feature type="compositionally biased region" description="Polar residues" evidence="5">
    <location>
        <begin position="15"/>
        <end position="25"/>
    </location>
</feature>
<evidence type="ECO:0000256" key="3">
    <source>
        <dbReference type="ARBA" id="ARBA00023295"/>
    </source>
</evidence>
<evidence type="ECO:0000256" key="5">
    <source>
        <dbReference type="SAM" id="MobiDB-lite"/>
    </source>
</evidence>
<name>A0A7R9PTP1_9ACAR</name>
<feature type="domain" description="Glycoside hydrolase family 31 TIM barrel" evidence="7">
    <location>
        <begin position="402"/>
        <end position="537"/>
    </location>
</feature>
<comment type="similarity">
    <text evidence="1 4">Belongs to the glycosyl hydrolase 31 family.</text>
</comment>
<evidence type="ECO:0000259" key="7">
    <source>
        <dbReference type="Pfam" id="PF01055"/>
    </source>
</evidence>
<dbReference type="AlphaFoldDB" id="A0A7R9PTP1"/>
<feature type="domain" description="Glycosyl hydrolase family 31 C-terminal" evidence="8">
    <location>
        <begin position="697"/>
        <end position="780"/>
    </location>
</feature>
<sequence>MESSKANGSAEDLHSLSSLPNSTGGDTYGSYRSSARTSISSYDFTPSETPRESSSPRMQRKSNLKSTQVLQLSDDSNTWKAIPKRNKRSSRKQQIQSSTARIHALLMKGKAPEFRFKIVVALILMAIVIIILSTRYFYNRNKIVIAIRDRIFFIKTQRQLDLLDSEGRDLLHIEYGLNIPEDIPPINCKSIERNTRICLDWKYRAHLTLQYKHYPKSITCYDIKWKSYEKYAILKDCFDLSSSFWYGMGDVNGLKWPLNDMSIADSPFVTSHLTDTKSTPFGSLIGRHWFSSKGITISVGLNVPLFVSLNSTEDPNKLCFISKKQSPYYVLNKNDIYAQLEYTICSAPSLPDLQNHLIDSSPKYDDRNDTNLTSIESSDTDEYVFLERLIWATDSNVLSNFTHQSLQAYVDRIMSYGFEPGVVLLDSRWENIIGDFKMNKTSFTNPSVLINILHNKGFKILLTITPNIDLHSNTLSNARLNHRLLRDGRLNVPLLTRCGNKYEYICGLINLTNADNRDWFRNRLVDELLTGLSVDGFLFVGGQSSLMPQHINVDKTINPDNYLNLLKRVAINTSDLIGTTSSVDSKQLKGFVKVLPRSSSWNTLQGIIPTVLSLGLMGYPLVNSGSVGGIRANNETTYSKELYIRWLQVVAFLPVIQFGEPDNDLEIIKVAKKLLKLREDLILPVMKACLREFHRNGSPIIRPMWWTQPEDRDAYVINDQFSIGNDIIVAPVIEEGQTERDIFLPNGWWKDEILVQVIRGGKWMRKYHVPIEKVAYFIRTEPSPAV</sequence>
<keyword evidence="6" id="KW-1133">Transmembrane helix</keyword>
<keyword evidence="6" id="KW-0812">Transmembrane</keyword>
<dbReference type="CDD" id="cd06592">
    <property type="entry name" value="GH31_NET37"/>
    <property type="match status" value="1"/>
</dbReference>
<evidence type="ECO:0000256" key="6">
    <source>
        <dbReference type="SAM" id="Phobius"/>
    </source>
</evidence>
<keyword evidence="10" id="KW-1185">Reference proteome</keyword>
<evidence type="ECO:0000313" key="10">
    <source>
        <dbReference type="Proteomes" id="UP000759131"/>
    </source>
</evidence>
<keyword evidence="6" id="KW-0472">Membrane</keyword>
<dbReference type="Pfam" id="PF21365">
    <property type="entry name" value="Glyco_hydro_31_3rd"/>
    <property type="match status" value="1"/>
</dbReference>
<evidence type="ECO:0000256" key="4">
    <source>
        <dbReference type="RuleBase" id="RU361185"/>
    </source>
</evidence>
<dbReference type="PANTHER" id="PTHR43053:SF4">
    <property type="entry name" value="MYOGENESIS-REGULATING GLYCOSIDASE"/>
    <property type="match status" value="1"/>
</dbReference>
<feature type="transmembrane region" description="Helical" evidence="6">
    <location>
        <begin position="116"/>
        <end position="138"/>
    </location>
</feature>
<dbReference type="OrthoDB" id="10070917at2759"/>
<feature type="region of interest" description="Disordered" evidence="5">
    <location>
        <begin position="1"/>
        <end position="69"/>
    </location>
</feature>
<dbReference type="InterPro" id="IPR017853">
    <property type="entry name" value="GH"/>
</dbReference>
<dbReference type="Gene3D" id="3.20.20.80">
    <property type="entry name" value="Glycosidases"/>
    <property type="match status" value="1"/>
</dbReference>
<feature type="domain" description="Glycoside hydrolase family 31 TIM barrel" evidence="7">
    <location>
        <begin position="598"/>
        <end position="658"/>
    </location>
</feature>
<proteinExistence type="inferred from homology"/>
<evidence type="ECO:0000256" key="1">
    <source>
        <dbReference type="ARBA" id="ARBA00007806"/>
    </source>
</evidence>
<reference evidence="9" key="1">
    <citation type="submission" date="2020-11" db="EMBL/GenBank/DDBJ databases">
        <authorList>
            <person name="Tran Van P."/>
        </authorList>
    </citation>
    <scope>NUCLEOTIDE SEQUENCE</scope>
</reference>
<dbReference type="GO" id="GO:0005975">
    <property type="term" value="P:carbohydrate metabolic process"/>
    <property type="evidence" value="ECO:0007669"/>
    <property type="project" value="InterPro"/>
</dbReference>
<keyword evidence="3 4" id="KW-0326">Glycosidase</keyword>
<accession>A0A7R9PTP1</accession>
<dbReference type="InterPro" id="IPR013780">
    <property type="entry name" value="Glyco_hydro_b"/>
</dbReference>
<gene>
    <name evidence="9" type="ORF">OSB1V03_LOCUS409</name>
</gene>
<protein>
    <submittedName>
        <fullName evidence="9">Uncharacterized protein</fullName>
    </submittedName>
</protein>
<dbReference type="EMBL" id="OC854653">
    <property type="protein sequence ID" value="CAD7619912.1"/>
    <property type="molecule type" value="Genomic_DNA"/>
</dbReference>
<dbReference type="Gene3D" id="2.60.40.1180">
    <property type="entry name" value="Golgi alpha-mannosidase II"/>
    <property type="match status" value="1"/>
</dbReference>
<feature type="compositionally biased region" description="Low complexity" evidence="5">
    <location>
        <begin position="30"/>
        <end position="57"/>
    </location>
</feature>
<dbReference type="GO" id="GO:0004553">
    <property type="term" value="F:hydrolase activity, hydrolyzing O-glycosyl compounds"/>
    <property type="evidence" value="ECO:0007669"/>
    <property type="project" value="InterPro"/>
</dbReference>
<dbReference type="Proteomes" id="UP000759131">
    <property type="component" value="Unassembled WGS sequence"/>
</dbReference>
<evidence type="ECO:0000313" key="9">
    <source>
        <dbReference type="EMBL" id="CAD7619912.1"/>
    </source>
</evidence>
<dbReference type="Pfam" id="PF01055">
    <property type="entry name" value="Glyco_hydro_31_2nd"/>
    <property type="match status" value="2"/>
</dbReference>
<dbReference type="PANTHER" id="PTHR43053">
    <property type="entry name" value="GLYCOSIDASE FAMILY 31"/>
    <property type="match status" value="1"/>
</dbReference>
<dbReference type="SUPFAM" id="SSF51011">
    <property type="entry name" value="Glycosyl hydrolase domain"/>
    <property type="match status" value="1"/>
</dbReference>
<dbReference type="SUPFAM" id="SSF51445">
    <property type="entry name" value="(Trans)glycosidases"/>
    <property type="match status" value="1"/>
</dbReference>
<evidence type="ECO:0000256" key="2">
    <source>
        <dbReference type="ARBA" id="ARBA00022801"/>
    </source>
</evidence>
<organism evidence="9">
    <name type="scientific">Medioppia subpectinata</name>
    <dbReference type="NCBI Taxonomy" id="1979941"/>
    <lineage>
        <taxon>Eukaryota</taxon>
        <taxon>Metazoa</taxon>
        <taxon>Ecdysozoa</taxon>
        <taxon>Arthropoda</taxon>
        <taxon>Chelicerata</taxon>
        <taxon>Arachnida</taxon>
        <taxon>Acari</taxon>
        <taxon>Acariformes</taxon>
        <taxon>Sarcoptiformes</taxon>
        <taxon>Oribatida</taxon>
        <taxon>Brachypylina</taxon>
        <taxon>Oppioidea</taxon>
        <taxon>Oppiidae</taxon>
        <taxon>Medioppia</taxon>
    </lineage>
</organism>
<keyword evidence="2 4" id="KW-0378">Hydrolase</keyword>
<evidence type="ECO:0000259" key="8">
    <source>
        <dbReference type="Pfam" id="PF21365"/>
    </source>
</evidence>